<protein>
    <submittedName>
        <fullName evidence="2">OLC1v1001601C1</fullName>
    </submittedName>
</protein>
<dbReference type="AlphaFoldDB" id="A0AAV1D7X6"/>
<keyword evidence="3" id="KW-1185">Reference proteome</keyword>
<name>A0AAV1D7X6_OLDCO</name>
<organism evidence="2 3">
    <name type="scientific">Oldenlandia corymbosa var. corymbosa</name>
    <dbReference type="NCBI Taxonomy" id="529605"/>
    <lineage>
        <taxon>Eukaryota</taxon>
        <taxon>Viridiplantae</taxon>
        <taxon>Streptophyta</taxon>
        <taxon>Embryophyta</taxon>
        <taxon>Tracheophyta</taxon>
        <taxon>Spermatophyta</taxon>
        <taxon>Magnoliopsida</taxon>
        <taxon>eudicotyledons</taxon>
        <taxon>Gunneridae</taxon>
        <taxon>Pentapetalae</taxon>
        <taxon>asterids</taxon>
        <taxon>lamiids</taxon>
        <taxon>Gentianales</taxon>
        <taxon>Rubiaceae</taxon>
        <taxon>Rubioideae</taxon>
        <taxon>Spermacoceae</taxon>
        <taxon>Hedyotis-Oldenlandia complex</taxon>
        <taxon>Oldenlandia</taxon>
    </lineage>
</organism>
<sequence>MASQTVSDFASTIYSVEKADDIAEKYSFPIDLEYRAPIGKTHNRTLQGAPSWKPNYLFVSAPDDVRMAWDYREAHEMGGVVDAWSKHDKARIERYRVDIDSLESVEDILGYTEVQRYVPPVRVEKRKDDEGSSNKVTKKRKLRRLVKASDAGAKAKKKKTPTLEGLEKQVEEQVSIEVARGEDPSKVTSPIIEEVGAPMPEGPVPETGPATERHPEWFRPLEASLEKKNVEDTDGLSSYTGAAAIYHFGDNRIECPITEDVEATLTEEESLKMVIFSSRVTSSRRQHDASVNVLYLLQLTTAMASILMCKKTLKRDIVSLQAERGFLEQERQSSEPSRKGEEALRLARE</sequence>
<feature type="region of interest" description="Disordered" evidence="1">
    <location>
        <begin position="125"/>
        <end position="168"/>
    </location>
</feature>
<feature type="region of interest" description="Disordered" evidence="1">
    <location>
        <begin position="327"/>
        <end position="349"/>
    </location>
</feature>
<evidence type="ECO:0000313" key="2">
    <source>
        <dbReference type="EMBL" id="CAI9103155.1"/>
    </source>
</evidence>
<evidence type="ECO:0000256" key="1">
    <source>
        <dbReference type="SAM" id="MobiDB-lite"/>
    </source>
</evidence>
<feature type="compositionally biased region" description="Basic residues" evidence="1">
    <location>
        <begin position="136"/>
        <end position="146"/>
    </location>
</feature>
<gene>
    <name evidence="2" type="ORF">OLC1_LOCUS12374</name>
</gene>
<evidence type="ECO:0000313" key="3">
    <source>
        <dbReference type="Proteomes" id="UP001161247"/>
    </source>
</evidence>
<reference evidence="2" key="1">
    <citation type="submission" date="2023-03" db="EMBL/GenBank/DDBJ databases">
        <authorList>
            <person name="Julca I."/>
        </authorList>
    </citation>
    <scope>NUCLEOTIDE SEQUENCE</scope>
</reference>
<dbReference type="EMBL" id="OX459121">
    <property type="protein sequence ID" value="CAI9103155.1"/>
    <property type="molecule type" value="Genomic_DNA"/>
</dbReference>
<dbReference type="Proteomes" id="UP001161247">
    <property type="component" value="Chromosome 4"/>
</dbReference>
<accession>A0AAV1D7X6</accession>
<proteinExistence type="predicted"/>